<dbReference type="CDD" id="cd00093">
    <property type="entry name" value="HTH_XRE"/>
    <property type="match status" value="1"/>
</dbReference>
<evidence type="ECO:0000256" key="1">
    <source>
        <dbReference type="ARBA" id="ARBA00023015"/>
    </source>
</evidence>
<keyword evidence="2" id="KW-0238">DNA-binding</keyword>
<protein>
    <submittedName>
        <fullName evidence="5">Helix-turn-helix transcriptional regulator</fullName>
    </submittedName>
</protein>
<dbReference type="GO" id="GO:0005829">
    <property type="term" value="C:cytosol"/>
    <property type="evidence" value="ECO:0007669"/>
    <property type="project" value="TreeGrafter"/>
</dbReference>
<organism evidence="5 6">
    <name type="scientific">Candidatus Afipia apatlaquensis</name>
    <dbReference type="NCBI Taxonomy" id="2712852"/>
    <lineage>
        <taxon>Bacteria</taxon>
        <taxon>Pseudomonadati</taxon>
        <taxon>Pseudomonadota</taxon>
        <taxon>Alphaproteobacteria</taxon>
        <taxon>Hyphomicrobiales</taxon>
        <taxon>Nitrobacteraceae</taxon>
        <taxon>Afipia</taxon>
    </lineage>
</organism>
<dbReference type="SUPFAM" id="SSF47413">
    <property type="entry name" value="lambda repressor-like DNA-binding domains"/>
    <property type="match status" value="1"/>
</dbReference>
<dbReference type="GO" id="GO:0003677">
    <property type="term" value="F:DNA binding"/>
    <property type="evidence" value="ECO:0007669"/>
    <property type="project" value="UniProtKB-KW"/>
</dbReference>
<proteinExistence type="predicted"/>
<dbReference type="PANTHER" id="PTHR46797:SF23">
    <property type="entry name" value="HTH-TYPE TRANSCRIPTIONAL REGULATOR SUTR"/>
    <property type="match status" value="1"/>
</dbReference>
<dbReference type="InterPro" id="IPR010982">
    <property type="entry name" value="Lambda_DNA-bd_dom_sf"/>
</dbReference>
<evidence type="ECO:0000313" key="5">
    <source>
        <dbReference type="EMBL" id="NGX97229.1"/>
    </source>
</evidence>
<name>A0A7C9VJ32_9BRAD</name>
<dbReference type="GO" id="GO:0003700">
    <property type="term" value="F:DNA-binding transcription factor activity"/>
    <property type="evidence" value="ECO:0007669"/>
    <property type="project" value="TreeGrafter"/>
</dbReference>
<dbReference type="InterPro" id="IPR001387">
    <property type="entry name" value="Cro/C1-type_HTH"/>
</dbReference>
<evidence type="ECO:0000259" key="4">
    <source>
        <dbReference type="PROSITE" id="PS50943"/>
    </source>
</evidence>
<dbReference type="InterPro" id="IPR050807">
    <property type="entry name" value="TransReg_Diox_bact_type"/>
</dbReference>
<feature type="domain" description="HTH cro/C1-type" evidence="4">
    <location>
        <begin position="15"/>
        <end position="69"/>
    </location>
</feature>
<accession>A0A7C9VJ32</accession>
<dbReference type="Pfam" id="PF01381">
    <property type="entry name" value="HTH_3"/>
    <property type="match status" value="1"/>
</dbReference>
<gene>
    <name evidence="5" type="ORF">G4V63_19060</name>
</gene>
<dbReference type="EMBL" id="JAAMRR010000968">
    <property type="protein sequence ID" value="NGX97229.1"/>
    <property type="molecule type" value="Genomic_DNA"/>
</dbReference>
<comment type="caution">
    <text evidence="5">The sequence shown here is derived from an EMBL/GenBank/DDBJ whole genome shotgun (WGS) entry which is preliminary data.</text>
</comment>
<keyword evidence="1" id="KW-0805">Transcription regulation</keyword>
<dbReference type="PANTHER" id="PTHR46797">
    <property type="entry name" value="HTH-TYPE TRANSCRIPTIONAL REGULATOR"/>
    <property type="match status" value="1"/>
</dbReference>
<dbReference type="Gene3D" id="1.10.260.40">
    <property type="entry name" value="lambda repressor-like DNA-binding domains"/>
    <property type="match status" value="1"/>
</dbReference>
<evidence type="ECO:0000256" key="3">
    <source>
        <dbReference type="ARBA" id="ARBA00023163"/>
    </source>
</evidence>
<dbReference type="AlphaFoldDB" id="A0A7C9VJ32"/>
<dbReference type="Proteomes" id="UP000480266">
    <property type="component" value="Unassembled WGS sequence"/>
</dbReference>
<dbReference type="SMART" id="SM00530">
    <property type="entry name" value="HTH_XRE"/>
    <property type="match status" value="1"/>
</dbReference>
<evidence type="ECO:0000256" key="2">
    <source>
        <dbReference type="ARBA" id="ARBA00023125"/>
    </source>
</evidence>
<keyword evidence="6" id="KW-1185">Reference proteome</keyword>
<reference evidence="5" key="1">
    <citation type="submission" date="2020-02" db="EMBL/GenBank/DDBJ databases">
        <title>Draft genome sequence of Candidatus Afipia apatlaquensis IBT-C3, a potential strain for decolorization of textile dyes.</title>
        <authorList>
            <person name="Sanchez-Reyes A."/>
            <person name="Breton-Deval L."/>
            <person name="Mangelson H."/>
            <person name="Sanchez-Flores A."/>
        </authorList>
    </citation>
    <scope>NUCLEOTIDE SEQUENCE [LARGE SCALE GENOMIC DNA]</scope>
    <source>
        <strain evidence="5">IBT-C3</strain>
    </source>
</reference>
<sequence length="82" mass="8829">MAQKSGIIAVLAENVRRLRTAAELSQEDLALEAGLDRTYISQVERGLRNVTIEVLARLAKALGTTADQLIVAPKKSRAGGRD</sequence>
<keyword evidence="3" id="KW-0804">Transcription</keyword>
<evidence type="ECO:0000313" key="6">
    <source>
        <dbReference type="Proteomes" id="UP000480266"/>
    </source>
</evidence>
<dbReference type="PROSITE" id="PS50943">
    <property type="entry name" value="HTH_CROC1"/>
    <property type="match status" value="1"/>
</dbReference>